<protein>
    <recommendedName>
        <fullName evidence="5">NodB homology domain-containing protein</fullName>
    </recommendedName>
</protein>
<dbReference type="SUPFAM" id="SSF88713">
    <property type="entry name" value="Glycoside hydrolase/deacetylase"/>
    <property type="match status" value="1"/>
</dbReference>
<reference evidence="6" key="1">
    <citation type="journal article" date="2022" name="Int. J. Syst. Evol. Microbiol.">
        <title>Granulimonas faecalis gen. nov., sp. nov., and Leptogranulimonas caecicola gen. nov., sp. nov., novel lactate-producing Atopobiaceae bacteria isolated from mouse intestines, and an emended description of the family Atopobiaceae.</title>
        <authorList>
            <person name="Morinaga K."/>
            <person name="Kusada H."/>
            <person name="Sakamoto S."/>
            <person name="Murakami T."/>
            <person name="Toyoda A."/>
            <person name="Mori H."/>
            <person name="Meng X.Y."/>
            <person name="Takashino M."/>
            <person name="Murotomi K."/>
            <person name="Tamaki H."/>
        </authorList>
    </citation>
    <scope>NUCLEOTIDE SEQUENCE</scope>
    <source>
        <strain evidence="6">OPF53</strain>
    </source>
</reference>
<evidence type="ECO:0000256" key="3">
    <source>
        <dbReference type="SAM" id="MobiDB-lite"/>
    </source>
</evidence>
<feature type="region of interest" description="Disordered" evidence="3">
    <location>
        <begin position="1"/>
        <end position="122"/>
    </location>
</feature>
<evidence type="ECO:0000256" key="2">
    <source>
        <dbReference type="ARBA" id="ARBA00022801"/>
    </source>
</evidence>
<keyword evidence="7" id="KW-1185">Reference proteome</keyword>
<feature type="transmembrane region" description="Helical" evidence="4">
    <location>
        <begin position="129"/>
        <end position="149"/>
    </location>
</feature>
<dbReference type="GO" id="GO:0005975">
    <property type="term" value="P:carbohydrate metabolic process"/>
    <property type="evidence" value="ECO:0007669"/>
    <property type="project" value="InterPro"/>
</dbReference>
<dbReference type="Gene3D" id="3.20.20.370">
    <property type="entry name" value="Glycoside hydrolase/deacetylase"/>
    <property type="match status" value="1"/>
</dbReference>
<keyword evidence="1" id="KW-0479">Metal-binding</keyword>
<proteinExistence type="predicted"/>
<dbReference type="GO" id="GO:0016810">
    <property type="term" value="F:hydrolase activity, acting on carbon-nitrogen (but not peptide) bonds"/>
    <property type="evidence" value="ECO:0007669"/>
    <property type="project" value="InterPro"/>
</dbReference>
<dbReference type="GO" id="GO:0046872">
    <property type="term" value="F:metal ion binding"/>
    <property type="evidence" value="ECO:0007669"/>
    <property type="project" value="UniProtKB-KW"/>
</dbReference>
<accession>A0AAV5AX36</accession>
<dbReference type="PANTHER" id="PTHR10587">
    <property type="entry name" value="GLYCOSYL TRANSFERASE-RELATED"/>
    <property type="match status" value="1"/>
</dbReference>
<keyword evidence="4" id="KW-1133">Transmembrane helix</keyword>
<sequence length="523" mass="55946">MRTMKHSKDNDRRVASHMARKASRRSDAPAPAHAASAGQGKATHPAGAAAGKAQAAAASEPVTRPAAENPYIPPAEASAGAQTGYRAPEPNPVLSSDAPIGHTDLGFKPVREQPGSGRRRLDPKKRNRAILVIVLVFALIGAMALVSWLNRSVTFSLNGSDATVKVGTTIKQLMADKGLSYTPGDMLSVKGEVLKQGEGNPFSAKVGDSDLSVDDARAYRIQGGETIELGDGTDTTEPYTTQVQEEQPKLVMDGTWGAVSYVSQWGQVGKVEMRTGSISGETAQGDVIQEVQNCVITVRNVEPKDGEKLVALTFDDGPSEYTQKYLDILKQYDAKATFFNLGENIANYPDQAKAIVDAGCQLASHTQTHQQLPTLGAEKLQSELKATFDEIEKATGVKTTVIRPPYGDFKERTWLESGGLMSLSVLWNQDSLDWKRPGASTIVDNSLVNITPGSIILMHDGGGNRDQDVEALPTIIQRLQADGYKLVTVDELLASDPNVPEDIATGDATVPEGCVWPTELGDA</sequence>
<evidence type="ECO:0000256" key="4">
    <source>
        <dbReference type="SAM" id="Phobius"/>
    </source>
</evidence>
<keyword evidence="4" id="KW-0472">Membrane</keyword>
<evidence type="ECO:0000313" key="6">
    <source>
        <dbReference type="EMBL" id="GJM54424.1"/>
    </source>
</evidence>
<organism evidence="6 7">
    <name type="scientific">Granulimonas faecalis</name>
    <dbReference type="NCBI Taxonomy" id="2894155"/>
    <lineage>
        <taxon>Bacteria</taxon>
        <taxon>Bacillati</taxon>
        <taxon>Actinomycetota</taxon>
        <taxon>Coriobacteriia</taxon>
        <taxon>Coriobacteriales</taxon>
        <taxon>Kribbibacteriaceae</taxon>
        <taxon>Granulimonas</taxon>
    </lineage>
</organism>
<feature type="compositionally biased region" description="Low complexity" evidence="3">
    <location>
        <begin position="28"/>
        <end position="37"/>
    </location>
</feature>
<dbReference type="InterPro" id="IPR011330">
    <property type="entry name" value="Glyco_hydro/deAcase_b/a-brl"/>
</dbReference>
<feature type="compositionally biased region" description="Low complexity" evidence="3">
    <location>
        <begin position="46"/>
        <end position="58"/>
    </location>
</feature>
<keyword evidence="4" id="KW-0812">Transmembrane</keyword>
<evidence type="ECO:0000313" key="7">
    <source>
        <dbReference type="Proteomes" id="UP001055025"/>
    </source>
</evidence>
<dbReference type="Proteomes" id="UP001055025">
    <property type="component" value="Unassembled WGS sequence"/>
</dbReference>
<evidence type="ECO:0000259" key="5">
    <source>
        <dbReference type="PROSITE" id="PS51677"/>
    </source>
</evidence>
<evidence type="ECO:0000256" key="1">
    <source>
        <dbReference type="ARBA" id="ARBA00022723"/>
    </source>
</evidence>
<dbReference type="EMBL" id="BQKC01000001">
    <property type="protein sequence ID" value="GJM54424.1"/>
    <property type="molecule type" value="Genomic_DNA"/>
</dbReference>
<dbReference type="Pfam" id="PF01522">
    <property type="entry name" value="Polysacc_deac_1"/>
    <property type="match status" value="1"/>
</dbReference>
<dbReference type="CDD" id="cd10917">
    <property type="entry name" value="CE4_NodB_like_6s_7s"/>
    <property type="match status" value="1"/>
</dbReference>
<dbReference type="AlphaFoldDB" id="A0AAV5AX36"/>
<dbReference type="GO" id="GO:0016020">
    <property type="term" value="C:membrane"/>
    <property type="evidence" value="ECO:0007669"/>
    <property type="project" value="TreeGrafter"/>
</dbReference>
<feature type="domain" description="NodB homology" evidence="5">
    <location>
        <begin position="308"/>
        <end position="487"/>
    </location>
</feature>
<feature type="compositionally biased region" description="Basic and acidic residues" evidence="3">
    <location>
        <begin position="1"/>
        <end position="14"/>
    </location>
</feature>
<comment type="caution">
    <text evidence="6">The sequence shown here is derived from an EMBL/GenBank/DDBJ whole genome shotgun (WGS) entry which is preliminary data.</text>
</comment>
<keyword evidence="2" id="KW-0378">Hydrolase</keyword>
<dbReference type="PROSITE" id="PS51677">
    <property type="entry name" value="NODB"/>
    <property type="match status" value="1"/>
</dbReference>
<dbReference type="InterPro" id="IPR050248">
    <property type="entry name" value="Polysacc_deacetylase_ArnD"/>
</dbReference>
<dbReference type="InterPro" id="IPR002509">
    <property type="entry name" value="NODB_dom"/>
</dbReference>
<dbReference type="PANTHER" id="PTHR10587:SF133">
    <property type="entry name" value="CHITIN DEACETYLASE 1-RELATED"/>
    <property type="match status" value="1"/>
</dbReference>
<gene>
    <name evidence="6" type="ORF">ATOP_00790</name>
</gene>
<name>A0AAV5AX36_9ACTN</name>